<dbReference type="PANTHER" id="PTHR48081">
    <property type="entry name" value="AB HYDROLASE SUPERFAMILY PROTEIN C4A8.06C"/>
    <property type="match status" value="1"/>
</dbReference>
<dbReference type="InterPro" id="IPR029058">
    <property type="entry name" value="AB_hydrolase_fold"/>
</dbReference>
<dbReference type="AlphaFoldDB" id="A0A8H4F5Q0"/>
<dbReference type="PANTHER" id="PTHR48081:SF33">
    <property type="entry name" value="KYNURENINE FORMAMIDASE"/>
    <property type="match status" value="1"/>
</dbReference>
<feature type="domain" description="BD-FAE-like" evidence="3">
    <location>
        <begin position="49"/>
        <end position="103"/>
    </location>
</feature>
<feature type="region of interest" description="Disordered" evidence="2">
    <location>
        <begin position="132"/>
        <end position="166"/>
    </location>
</feature>
<dbReference type="InterPro" id="IPR050300">
    <property type="entry name" value="GDXG_lipolytic_enzyme"/>
</dbReference>
<protein>
    <submittedName>
        <fullName evidence="4">Alpha/Beta hydrolase protein</fullName>
    </submittedName>
</protein>
<evidence type="ECO:0000313" key="5">
    <source>
        <dbReference type="Proteomes" id="UP000469890"/>
    </source>
</evidence>
<evidence type="ECO:0000256" key="2">
    <source>
        <dbReference type="SAM" id="MobiDB-lite"/>
    </source>
</evidence>
<reference evidence="4 5" key="1">
    <citation type="submission" date="2019-09" db="EMBL/GenBank/DDBJ databases">
        <authorList>
            <consortium name="DOE Joint Genome Institute"/>
            <person name="Mondo S.J."/>
            <person name="Navarro-Mendoza M.I."/>
            <person name="Perez-Arques C."/>
            <person name="Panchal S."/>
            <person name="Nicolas F.E."/>
            <person name="Ganguly P."/>
            <person name="Pangilinan J."/>
            <person name="Grigoriev I."/>
            <person name="Heitman J."/>
            <person name="Sanya K."/>
            <person name="Garre V."/>
        </authorList>
    </citation>
    <scope>NUCLEOTIDE SEQUENCE [LARGE SCALE GENOMIC DNA]</scope>
    <source>
        <strain evidence="4 5">MU402</strain>
    </source>
</reference>
<dbReference type="EMBL" id="JAAECE010000002">
    <property type="protein sequence ID" value="KAF1805775.1"/>
    <property type="molecule type" value="Genomic_DNA"/>
</dbReference>
<gene>
    <name evidence="4" type="ORF">FB192DRAFT_1420856</name>
</gene>
<dbReference type="GO" id="GO:0016787">
    <property type="term" value="F:hydrolase activity"/>
    <property type="evidence" value="ECO:0007669"/>
    <property type="project" value="UniProtKB-KW"/>
</dbReference>
<dbReference type="Gene3D" id="3.40.50.1820">
    <property type="entry name" value="alpha/beta hydrolase"/>
    <property type="match status" value="2"/>
</dbReference>
<dbReference type="Proteomes" id="UP000469890">
    <property type="component" value="Unassembled WGS sequence"/>
</dbReference>
<dbReference type="Pfam" id="PF20434">
    <property type="entry name" value="BD-FAE"/>
    <property type="match status" value="1"/>
</dbReference>
<feature type="compositionally biased region" description="Low complexity" evidence="2">
    <location>
        <begin position="132"/>
        <end position="144"/>
    </location>
</feature>
<evidence type="ECO:0000256" key="1">
    <source>
        <dbReference type="ARBA" id="ARBA00022801"/>
    </source>
</evidence>
<proteinExistence type="predicted"/>
<evidence type="ECO:0000259" key="3">
    <source>
        <dbReference type="Pfam" id="PF20434"/>
    </source>
</evidence>
<keyword evidence="1 4" id="KW-0378">Hydrolase</keyword>
<organism evidence="4 5">
    <name type="scientific">Mucor circinelloides f. lusitanicus</name>
    <name type="common">Mucor racemosus var. lusitanicus</name>
    <dbReference type="NCBI Taxonomy" id="29924"/>
    <lineage>
        <taxon>Eukaryota</taxon>
        <taxon>Fungi</taxon>
        <taxon>Fungi incertae sedis</taxon>
        <taxon>Mucoromycota</taxon>
        <taxon>Mucoromycotina</taxon>
        <taxon>Mucoromycetes</taxon>
        <taxon>Mucorales</taxon>
        <taxon>Mucorineae</taxon>
        <taxon>Mucoraceae</taxon>
        <taxon>Mucor</taxon>
    </lineage>
</organism>
<evidence type="ECO:0000313" key="4">
    <source>
        <dbReference type="EMBL" id="KAF1805775.1"/>
    </source>
</evidence>
<dbReference type="InterPro" id="IPR049492">
    <property type="entry name" value="BD-FAE-like_dom"/>
</dbReference>
<dbReference type="SUPFAM" id="SSF53474">
    <property type="entry name" value="alpha/beta-Hydrolases"/>
    <property type="match status" value="1"/>
</dbReference>
<comment type="caution">
    <text evidence="4">The sequence shown here is derived from an EMBL/GenBank/DDBJ whole genome shotgun (WGS) entry which is preliminary data.</text>
</comment>
<name>A0A8H4F5Q0_MUCCL</name>
<accession>A0A8H4F5Q0</accession>
<sequence length="324" mass="36745">MVLFSHFTGWIGYLPLIASYLHWRYWKIGSECFKQIVSLDIPYHNNTKLDVYHPDKKPDGSLSRIIVFVYGGGWGSGSKMIYSTLANTLRELGYVVVVPDYRKYPEGHSAGAHLVSHVVLSDIINQVKYENESLTTNSSPTSSPHVSQKHDPSKKTMGINSSSNNNNKPHDFLPLVEGLLLFAGVYDIAAHLIHETSRGVEELSAMARVMGYSQEGYRANSPIRLIERHADLFSDSEDLLDLWPRILFLHGQKDTTVGMDQSANMFNTIGKLFPSERRQEVDVRMRLYRRMGHGEPVLALMSNLFSKNTDQKSIIRDIQEFIDI</sequence>